<comment type="caution">
    <text evidence="2">The sequence shown here is derived from an EMBL/GenBank/DDBJ whole genome shotgun (WGS) entry which is preliminary data.</text>
</comment>
<accession>A0A2A4I0S5</accession>
<proteinExistence type="predicted"/>
<dbReference type="Pfam" id="PF22262">
    <property type="entry name" value="DUF6950"/>
    <property type="match status" value="1"/>
</dbReference>
<reference evidence="2 3" key="1">
    <citation type="submission" date="2017-09" db="EMBL/GenBank/DDBJ databases">
        <title>Sphingomonas ginsenosidimutans KACC 14949, whole genome shotgun sequence.</title>
        <authorList>
            <person name="Feng G."/>
            <person name="Zhu H."/>
        </authorList>
    </citation>
    <scope>NUCLEOTIDE SEQUENCE [LARGE SCALE GENOMIC DNA]</scope>
    <source>
        <strain evidence="2 3">KACC 14949</strain>
    </source>
</reference>
<feature type="domain" description="DUF6950" evidence="1">
    <location>
        <begin position="6"/>
        <end position="136"/>
    </location>
</feature>
<sequence>MVRRRDAAQAALDRWSARPMRLGTSDCVRMVASHLRKLGTKVRLPPSGSYRTVPGAMKALKAAGHASLAEALDAHGLERIAPAAAIVGDILMLPGVDRLGALTIALGNGRVVGWHEDVPGGATVLQPVDYVTAWRVPV</sequence>
<name>A0A2A4I0S5_9SPHN</name>
<protein>
    <recommendedName>
        <fullName evidence="1">DUF6950 domain-containing protein</fullName>
    </recommendedName>
</protein>
<dbReference type="EMBL" id="NWVD01000002">
    <property type="protein sequence ID" value="PCG09881.1"/>
    <property type="molecule type" value="Genomic_DNA"/>
</dbReference>
<gene>
    <name evidence="2" type="ORF">COA17_07245</name>
</gene>
<dbReference type="Proteomes" id="UP000218784">
    <property type="component" value="Unassembled WGS sequence"/>
</dbReference>
<evidence type="ECO:0000313" key="2">
    <source>
        <dbReference type="EMBL" id="PCG09881.1"/>
    </source>
</evidence>
<evidence type="ECO:0000259" key="1">
    <source>
        <dbReference type="Pfam" id="PF22262"/>
    </source>
</evidence>
<keyword evidence="3" id="KW-1185">Reference proteome</keyword>
<evidence type="ECO:0000313" key="3">
    <source>
        <dbReference type="Proteomes" id="UP000218784"/>
    </source>
</evidence>
<dbReference type="InterPro" id="IPR053802">
    <property type="entry name" value="DUF6950"/>
</dbReference>
<organism evidence="2 3">
    <name type="scientific">Sphingomonas ginsenosidimutans</name>
    <dbReference type="NCBI Taxonomy" id="862134"/>
    <lineage>
        <taxon>Bacteria</taxon>
        <taxon>Pseudomonadati</taxon>
        <taxon>Pseudomonadota</taxon>
        <taxon>Alphaproteobacteria</taxon>
        <taxon>Sphingomonadales</taxon>
        <taxon>Sphingomonadaceae</taxon>
        <taxon>Sphingomonas</taxon>
    </lineage>
</organism>
<dbReference type="AlphaFoldDB" id="A0A2A4I0S5"/>